<evidence type="ECO:0000256" key="13">
    <source>
        <dbReference type="NCBIfam" id="TIGR03499"/>
    </source>
</evidence>
<evidence type="ECO:0000256" key="10">
    <source>
        <dbReference type="ARBA" id="ARBA00023136"/>
    </source>
</evidence>
<dbReference type="NCBIfam" id="TIGR03499">
    <property type="entry name" value="FlhF"/>
    <property type="match status" value="1"/>
</dbReference>
<comment type="function">
    <text evidence="12">Necessary for flagellar biosynthesis. May be involved in translocation of the flagellum.</text>
</comment>
<keyword evidence="10" id="KW-0472">Membrane</keyword>
<evidence type="ECO:0000259" key="14">
    <source>
        <dbReference type="SMART" id="SM00382"/>
    </source>
</evidence>
<comment type="subcellular location">
    <subcellularLocation>
        <location evidence="1">Cell membrane</location>
        <topology evidence="1">Peripheral membrane protein</topology>
        <orientation evidence="1">Cytoplasmic side</orientation>
    </subcellularLocation>
</comment>
<dbReference type="EMBL" id="WKKI01000001">
    <property type="protein sequence ID" value="MRX70611.1"/>
    <property type="molecule type" value="Genomic_DNA"/>
</dbReference>
<feature type="domain" description="SRP54-type proteins GTP-binding" evidence="15">
    <location>
        <begin position="167"/>
        <end position="358"/>
    </location>
</feature>
<evidence type="ECO:0000256" key="2">
    <source>
        <dbReference type="ARBA" id="ARBA00008531"/>
    </source>
</evidence>
<keyword evidence="16" id="KW-0282">Flagellum</keyword>
<keyword evidence="6" id="KW-0547">Nucleotide-binding</keyword>
<dbReference type="InterPro" id="IPR000897">
    <property type="entry name" value="SRP54_GTPase_dom"/>
</dbReference>
<feature type="domain" description="AAA+ ATPase" evidence="14">
    <location>
        <begin position="166"/>
        <end position="312"/>
    </location>
</feature>
<evidence type="ECO:0000256" key="12">
    <source>
        <dbReference type="ARBA" id="ARBA00025337"/>
    </source>
</evidence>
<evidence type="ECO:0000256" key="6">
    <source>
        <dbReference type="ARBA" id="ARBA00022741"/>
    </source>
</evidence>
<reference evidence="16 17" key="1">
    <citation type="submission" date="2019-11" db="EMBL/GenBank/DDBJ databases">
        <title>Bacillus lacus genome.</title>
        <authorList>
            <person name="Allen C.J."/>
            <person name="Newman J.D."/>
        </authorList>
    </citation>
    <scope>NUCLEOTIDE SEQUENCE [LARGE SCALE GENOMIC DNA]</scope>
    <source>
        <strain evidence="16 17">KCTC 33946</strain>
    </source>
</reference>
<evidence type="ECO:0000256" key="4">
    <source>
        <dbReference type="ARBA" id="ARBA00022448"/>
    </source>
</evidence>
<dbReference type="GO" id="GO:0005525">
    <property type="term" value="F:GTP binding"/>
    <property type="evidence" value="ECO:0007669"/>
    <property type="project" value="UniProtKB-UniRule"/>
</dbReference>
<keyword evidence="9" id="KW-0342">GTP-binding</keyword>
<dbReference type="PANTHER" id="PTHR43134:SF3">
    <property type="entry name" value="FLAGELLAR BIOSYNTHESIS PROTEIN FLHF"/>
    <property type="match status" value="1"/>
</dbReference>
<evidence type="ECO:0000256" key="9">
    <source>
        <dbReference type="ARBA" id="ARBA00023134"/>
    </source>
</evidence>
<keyword evidence="4" id="KW-0813">Transport</keyword>
<comment type="caution">
    <text evidence="16">The sequence shown here is derived from an EMBL/GenBank/DDBJ whole genome shotgun (WGS) entry which is preliminary data.</text>
</comment>
<dbReference type="OrthoDB" id="9778554at2"/>
<keyword evidence="16" id="KW-0966">Cell projection</keyword>
<dbReference type="RefSeq" id="WP_154305720.1">
    <property type="nucleotide sequence ID" value="NZ_WKKI01000001.1"/>
</dbReference>
<dbReference type="GO" id="GO:0015031">
    <property type="term" value="P:protein transport"/>
    <property type="evidence" value="ECO:0007669"/>
    <property type="project" value="UniProtKB-KW"/>
</dbReference>
<evidence type="ECO:0000256" key="8">
    <source>
        <dbReference type="ARBA" id="ARBA00022927"/>
    </source>
</evidence>
<evidence type="ECO:0000259" key="15">
    <source>
        <dbReference type="SMART" id="SM00962"/>
    </source>
</evidence>
<comment type="similarity">
    <text evidence="2">Belongs to the GTP-binding SRP family.</text>
</comment>
<dbReference type="Pfam" id="PF00448">
    <property type="entry name" value="SRP54"/>
    <property type="match status" value="1"/>
</dbReference>
<organism evidence="16 17">
    <name type="scientific">Metabacillus lacus</name>
    <dbReference type="NCBI Taxonomy" id="1983721"/>
    <lineage>
        <taxon>Bacteria</taxon>
        <taxon>Bacillati</taxon>
        <taxon>Bacillota</taxon>
        <taxon>Bacilli</taxon>
        <taxon>Bacillales</taxon>
        <taxon>Bacillaceae</taxon>
        <taxon>Metabacillus</taxon>
    </lineage>
</organism>
<evidence type="ECO:0000256" key="1">
    <source>
        <dbReference type="ARBA" id="ARBA00004413"/>
    </source>
</evidence>
<dbReference type="Proteomes" id="UP000448867">
    <property type="component" value="Unassembled WGS sequence"/>
</dbReference>
<accession>A0A7X2LWU9</accession>
<dbReference type="AlphaFoldDB" id="A0A7X2LWU9"/>
<keyword evidence="5" id="KW-1003">Cell membrane</keyword>
<proteinExistence type="inferred from homology"/>
<evidence type="ECO:0000313" key="16">
    <source>
        <dbReference type="EMBL" id="MRX70611.1"/>
    </source>
</evidence>
<name>A0A7X2LWU9_9BACI</name>
<dbReference type="GO" id="GO:0006614">
    <property type="term" value="P:SRP-dependent cotranslational protein targeting to membrane"/>
    <property type="evidence" value="ECO:0007669"/>
    <property type="project" value="UniProtKB-UniRule"/>
</dbReference>
<dbReference type="InterPro" id="IPR003593">
    <property type="entry name" value="AAA+_ATPase"/>
</dbReference>
<dbReference type="CDD" id="cd17873">
    <property type="entry name" value="FlhF"/>
    <property type="match status" value="1"/>
</dbReference>
<keyword evidence="16" id="KW-0969">Cilium</keyword>
<evidence type="ECO:0000256" key="11">
    <source>
        <dbReference type="ARBA" id="ARBA00023225"/>
    </source>
</evidence>
<dbReference type="InterPro" id="IPR027417">
    <property type="entry name" value="P-loop_NTPase"/>
</dbReference>
<protein>
    <recommendedName>
        <fullName evidence="3 13">Flagellar biosynthesis protein FlhF</fullName>
    </recommendedName>
</protein>
<dbReference type="InterPro" id="IPR020006">
    <property type="entry name" value="FlhF"/>
</dbReference>
<dbReference type="PANTHER" id="PTHR43134">
    <property type="entry name" value="SIGNAL RECOGNITION PARTICLE RECEPTOR SUBUNIT ALPHA"/>
    <property type="match status" value="1"/>
</dbReference>
<dbReference type="Gene3D" id="1.20.120.1380">
    <property type="entry name" value="Flagellar FlhF biosynthesis protein, N domain"/>
    <property type="match status" value="1"/>
</dbReference>
<evidence type="ECO:0000313" key="17">
    <source>
        <dbReference type="Proteomes" id="UP000448867"/>
    </source>
</evidence>
<dbReference type="FunFam" id="3.40.50.300:FF:000695">
    <property type="entry name" value="Flagellar biosynthesis regulator FlhF"/>
    <property type="match status" value="1"/>
</dbReference>
<dbReference type="GO" id="GO:0044781">
    <property type="term" value="P:bacterial-type flagellum organization"/>
    <property type="evidence" value="ECO:0007669"/>
    <property type="project" value="UniProtKB-UniRule"/>
</dbReference>
<keyword evidence="17" id="KW-1185">Reference proteome</keyword>
<evidence type="ECO:0000256" key="5">
    <source>
        <dbReference type="ARBA" id="ARBA00022475"/>
    </source>
</evidence>
<keyword evidence="8" id="KW-0653">Protein transport</keyword>
<dbReference type="GO" id="GO:0003924">
    <property type="term" value="F:GTPase activity"/>
    <property type="evidence" value="ECO:0007669"/>
    <property type="project" value="UniProtKB-UniRule"/>
</dbReference>
<keyword evidence="7" id="KW-1005">Bacterial flagellum biogenesis</keyword>
<evidence type="ECO:0000256" key="7">
    <source>
        <dbReference type="ARBA" id="ARBA00022795"/>
    </source>
</evidence>
<keyword evidence="11" id="KW-1006">Bacterial flagellum protein export</keyword>
<evidence type="ECO:0000256" key="3">
    <source>
        <dbReference type="ARBA" id="ARBA00014919"/>
    </source>
</evidence>
<sequence length="361" mass="39709">MRVKKFIAPSMADAMRKIRSELGDDAVILHSKDVYRGGFLGFFMKKNLEVVAALDKEAPSFADSKQKISIDSPPADSQHTAHMELLHEVQQVKGLLKSIKSLEIEENSENCPADDILLGAGEAPKAAALLQEALGIDAYRGMSSDNVRQELLQRISHLSYGGISYKKKFICLVGPTGVGKTTTLAKLAADAALNKGKTIGFITTDTYRIGAIEQLKTYAGILKAPVEICYNKEDFIKAREALSSKDAVFVDTAGRNYHHDHLVQELIDIIGFDEDIEAYLVLSAAAKLGDLEKISAKFQEIPFQRFIFSKMDETISAGTIYDFLLNSDKGAAYVTNGQEVPDDIREATPQLLVEAMMEIKR</sequence>
<dbReference type="SUPFAM" id="SSF52540">
    <property type="entry name" value="P-loop containing nucleoside triphosphate hydrolases"/>
    <property type="match status" value="1"/>
</dbReference>
<dbReference type="SMART" id="SM00382">
    <property type="entry name" value="AAA"/>
    <property type="match status" value="1"/>
</dbReference>
<dbReference type="Gene3D" id="3.40.50.300">
    <property type="entry name" value="P-loop containing nucleotide triphosphate hydrolases"/>
    <property type="match status" value="1"/>
</dbReference>
<dbReference type="InterPro" id="IPR047040">
    <property type="entry name" value="FlhF__GTPase_dom"/>
</dbReference>
<dbReference type="GO" id="GO:0005047">
    <property type="term" value="F:signal recognition particle binding"/>
    <property type="evidence" value="ECO:0007669"/>
    <property type="project" value="TreeGrafter"/>
</dbReference>
<dbReference type="SMART" id="SM00962">
    <property type="entry name" value="SRP54"/>
    <property type="match status" value="1"/>
</dbReference>
<dbReference type="GO" id="GO:0005886">
    <property type="term" value="C:plasma membrane"/>
    <property type="evidence" value="ECO:0007669"/>
    <property type="project" value="UniProtKB-SubCell"/>
</dbReference>
<gene>
    <name evidence="16" type="primary">flhF</name>
    <name evidence="16" type="ORF">GJU40_00320</name>
</gene>